<sequence length="114" mass="12575">MNGESYFEVVAADLDRFAGVPDEVLLEIVTRDGRCLWLVSGGESPEWDDEEMTDRELAARLCAECPARRACLELELRTAGAGTVGVWGGLSDEDRRALYPVWRARRGRMGGPSS</sequence>
<dbReference type="AlphaFoldDB" id="A0A7W9M5Q2"/>
<dbReference type="EMBL" id="JACHMO010000001">
    <property type="protein sequence ID" value="MBB5808360.1"/>
    <property type="molecule type" value="Genomic_DNA"/>
</dbReference>
<evidence type="ECO:0000313" key="3">
    <source>
        <dbReference type="Proteomes" id="UP000552097"/>
    </source>
</evidence>
<name>A0A7W9M5Q2_9PSEU</name>
<feature type="domain" description="4Fe-4S Wbl-type" evidence="1">
    <location>
        <begin position="34"/>
        <end position="97"/>
    </location>
</feature>
<dbReference type="PROSITE" id="PS51674">
    <property type="entry name" value="4FE4S_WBL"/>
    <property type="match status" value="1"/>
</dbReference>
<protein>
    <submittedName>
        <fullName evidence="2">WhiB family redox-sensing transcriptional regulator</fullName>
    </submittedName>
</protein>
<dbReference type="RefSeq" id="WP_312869772.1">
    <property type="nucleotide sequence ID" value="NZ_JACHMO010000001.1"/>
</dbReference>
<evidence type="ECO:0000259" key="1">
    <source>
        <dbReference type="PROSITE" id="PS51674"/>
    </source>
</evidence>
<reference evidence="2 3" key="1">
    <citation type="submission" date="2020-08" db="EMBL/GenBank/DDBJ databases">
        <title>Sequencing the genomes of 1000 actinobacteria strains.</title>
        <authorList>
            <person name="Klenk H.-P."/>
        </authorList>
    </citation>
    <scope>NUCLEOTIDE SEQUENCE [LARGE SCALE GENOMIC DNA]</scope>
    <source>
        <strain evidence="2 3">DSM 45486</strain>
    </source>
</reference>
<organism evidence="2 3">
    <name type="scientific">Saccharothrix ecbatanensis</name>
    <dbReference type="NCBI Taxonomy" id="1105145"/>
    <lineage>
        <taxon>Bacteria</taxon>
        <taxon>Bacillati</taxon>
        <taxon>Actinomycetota</taxon>
        <taxon>Actinomycetes</taxon>
        <taxon>Pseudonocardiales</taxon>
        <taxon>Pseudonocardiaceae</taxon>
        <taxon>Saccharothrix</taxon>
    </lineage>
</organism>
<gene>
    <name evidence="2" type="ORF">F4560_008128</name>
</gene>
<accession>A0A7W9M5Q2</accession>
<dbReference type="InterPro" id="IPR034768">
    <property type="entry name" value="4FE4S_WBL"/>
</dbReference>
<evidence type="ECO:0000313" key="2">
    <source>
        <dbReference type="EMBL" id="MBB5808360.1"/>
    </source>
</evidence>
<keyword evidence="3" id="KW-1185">Reference proteome</keyword>
<dbReference type="Proteomes" id="UP000552097">
    <property type="component" value="Unassembled WGS sequence"/>
</dbReference>
<comment type="caution">
    <text evidence="2">The sequence shown here is derived from an EMBL/GenBank/DDBJ whole genome shotgun (WGS) entry which is preliminary data.</text>
</comment>
<dbReference type="Pfam" id="PF02467">
    <property type="entry name" value="Whib"/>
    <property type="match status" value="1"/>
</dbReference>
<proteinExistence type="predicted"/>